<protein>
    <submittedName>
        <fullName evidence="1">Uncharacterized protein</fullName>
    </submittedName>
</protein>
<dbReference type="EMBL" id="JAGGMS010000001">
    <property type="protein sequence ID" value="MBP2184569.1"/>
    <property type="molecule type" value="Genomic_DNA"/>
</dbReference>
<evidence type="ECO:0000313" key="1">
    <source>
        <dbReference type="EMBL" id="MBP2184569.1"/>
    </source>
</evidence>
<organism evidence="1 2">
    <name type="scientific">Amycolatopsis magusensis</name>
    <dbReference type="NCBI Taxonomy" id="882444"/>
    <lineage>
        <taxon>Bacteria</taxon>
        <taxon>Bacillati</taxon>
        <taxon>Actinomycetota</taxon>
        <taxon>Actinomycetes</taxon>
        <taxon>Pseudonocardiales</taxon>
        <taxon>Pseudonocardiaceae</taxon>
        <taxon>Amycolatopsis</taxon>
    </lineage>
</organism>
<dbReference type="Proteomes" id="UP000741013">
    <property type="component" value="Unassembled WGS sequence"/>
</dbReference>
<comment type="caution">
    <text evidence="1">The sequence shown here is derived from an EMBL/GenBank/DDBJ whole genome shotgun (WGS) entry which is preliminary data.</text>
</comment>
<keyword evidence="2" id="KW-1185">Reference proteome</keyword>
<proteinExistence type="predicted"/>
<sequence length="109" mass="11956">MVVVVCLTIRFVLPVALRSVVEPARDFVMVVAALLVLPEYLVSRRHRLDGRTPPQLAYLYGDGVARLAWAGDRAVVLVLRSLARAATTVHPIVVGLFVVIWRVAVAISE</sequence>
<dbReference type="RefSeq" id="WP_209667570.1">
    <property type="nucleotide sequence ID" value="NZ_JAGGMS010000001.1"/>
</dbReference>
<accession>A0ABS4Q0A5</accession>
<evidence type="ECO:0000313" key="2">
    <source>
        <dbReference type="Proteomes" id="UP000741013"/>
    </source>
</evidence>
<name>A0ABS4Q0A5_9PSEU</name>
<gene>
    <name evidence="1" type="ORF">JOM49_006095</name>
</gene>
<reference evidence="1 2" key="1">
    <citation type="submission" date="2021-03" db="EMBL/GenBank/DDBJ databases">
        <title>Sequencing the genomes of 1000 actinobacteria strains.</title>
        <authorList>
            <person name="Klenk H.-P."/>
        </authorList>
    </citation>
    <scope>NUCLEOTIDE SEQUENCE [LARGE SCALE GENOMIC DNA]</scope>
    <source>
        <strain evidence="1 2">DSM 45510</strain>
    </source>
</reference>